<organism evidence="2 3">
    <name type="scientific">Tibeticola sediminis</name>
    <dbReference type="NCBI Taxonomy" id="1917811"/>
    <lineage>
        <taxon>Bacteria</taxon>
        <taxon>Pseudomonadati</taxon>
        <taxon>Pseudomonadota</taxon>
        <taxon>Betaproteobacteria</taxon>
        <taxon>Burkholderiales</taxon>
        <taxon>Comamonadaceae</taxon>
        <taxon>Tibeticola</taxon>
    </lineage>
</organism>
<feature type="transmembrane region" description="Helical" evidence="1">
    <location>
        <begin position="223"/>
        <end position="245"/>
    </location>
</feature>
<dbReference type="Proteomes" id="UP000272193">
    <property type="component" value="Unassembled WGS sequence"/>
</dbReference>
<name>A0A3N4V691_9BURK</name>
<dbReference type="InterPro" id="IPR047798">
    <property type="entry name" value="BPSS1780-like"/>
</dbReference>
<keyword evidence="1" id="KW-1133">Transmembrane helix</keyword>
<dbReference type="NCBIfam" id="NF041043">
    <property type="entry name" value="BPSS1780_fam"/>
    <property type="match status" value="1"/>
</dbReference>
<dbReference type="AlphaFoldDB" id="A0A3N4V691"/>
<reference evidence="2 3" key="1">
    <citation type="submission" date="2018-11" db="EMBL/GenBank/DDBJ databases">
        <title>Genomic Encyclopedia of Type Strains, Phase IV (KMG-IV): sequencing the most valuable type-strain genomes for metagenomic binning, comparative biology and taxonomic classification.</title>
        <authorList>
            <person name="Goeker M."/>
        </authorList>
    </citation>
    <scope>NUCLEOTIDE SEQUENCE [LARGE SCALE GENOMIC DNA]</scope>
    <source>
        <strain evidence="2 3">DSM 101684</strain>
    </source>
</reference>
<feature type="transmembrane region" description="Helical" evidence="1">
    <location>
        <begin position="94"/>
        <end position="118"/>
    </location>
</feature>
<evidence type="ECO:0000256" key="1">
    <source>
        <dbReference type="SAM" id="Phobius"/>
    </source>
</evidence>
<protein>
    <recommendedName>
        <fullName evidence="4">Transmembrane protein</fullName>
    </recommendedName>
</protein>
<dbReference type="EMBL" id="RKQL01000001">
    <property type="protein sequence ID" value="RPE72627.1"/>
    <property type="molecule type" value="Genomic_DNA"/>
</dbReference>
<dbReference type="OrthoDB" id="5298483at2"/>
<feature type="transmembrane region" description="Helical" evidence="1">
    <location>
        <begin position="167"/>
        <end position="186"/>
    </location>
</feature>
<evidence type="ECO:0008006" key="4">
    <source>
        <dbReference type="Google" id="ProtNLM"/>
    </source>
</evidence>
<evidence type="ECO:0000313" key="3">
    <source>
        <dbReference type="Proteomes" id="UP000272193"/>
    </source>
</evidence>
<feature type="transmembrane region" description="Helical" evidence="1">
    <location>
        <begin position="26"/>
        <end position="49"/>
    </location>
</feature>
<evidence type="ECO:0000313" key="2">
    <source>
        <dbReference type="EMBL" id="RPE72627.1"/>
    </source>
</evidence>
<sequence>MKLQLVPARSGLAWVREGLRTFWRQPLAFVGLFFMFMAVVSVATMLPWIGLPLALVLLPALTLGMMAATREAVAGRFPMPWVLFTAFREGKARTIAMLQLGALYAAGFFGVMGFSALFDGGKFAQVYLLGGSLTPELMNAPGFQAATWAATAAYLPLSMMFWHAPALVHWHGVAPVKSLFFSFVACARNFKAFFLYTLGWLAVFIGAGVLAMLISALFGNPGIATVALVPAALMMAAMFFTSMWFTVRDCFLDEAAGSV</sequence>
<gene>
    <name evidence="2" type="ORF">EDC62_0321</name>
</gene>
<feature type="transmembrane region" description="Helical" evidence="1">
    <location>
        <begin position="55"/>
        <end position="73"/>
    </location>
</feature>
<accession>A0A3N4V691</accession>
<proteinExistence type="predicted"/>
<comment type="caution">
    <text evidence="2">The sequence shown here is derived from an EMBL/GenBank/DDBJ whole genome shotgun (WGS) entry which is preliminary data.</text>
</comment>
<feature type="transmembrane region" description="Helical" evidence="1">
    <location>
        <begin position="193"/>
        <end position="217"/>
    </location>
</feature>
<dbReference type="RefSeq" id="WP_124219713.1">
    <property type="nucleotide sequence ID" value="NZ_RKQL01000001.1"/>
</dbReference>
<keyword evidence="1" id="KW-0472">Membrane</keyword>
<keyword evidence="1" id="KW-0812">Transmembrane</keyword>
<keyword evidence="3" id="KW-1185">Reference proteome</keyword>